<dbReference type="Pfam" id="PF07737">
    <property type="entry name" value="ATLF"/>
    <property type="match status" value="1"/>
</dbReference>
<sequence>MKKTLFILLLSLICIPFYHLAKAFPEGVQLSSYKFETNKLSLSKPIVSELVYLPPKGFSENDAMKMIENIQKVDENILLLAAEESIQIKLFTGSLTSQNGLDRLKDLKPRGYETNDPNWELVPGMSDNRVVYAKIGHSEFGKGHGSVSLELHEFAHAIDRYVFQYVRKNPLFLNIWKQEVDSLFPLQSYFIQFPEEYFAETFAMYYYNNQTKLTLQEKAPLTFTFIRSLETQAAEIRKNIYVNSQY</sequence>
<feature type="domain" description="ATLF-like" evidence="3">
    <location>
        <begin position="44"/>
        <end position="231"/>
    </location>
</feature>
<dbReference type="CDD" id="cd20183">
    <property type="entry name" value="M34_PPEP"/>
    <property type="match status" value="1"/>
</dbReference>
<dbReference type="InterPro" id="IPR014781">
    <property type="entry name" value="Anthrax_toxin_lethal/edema_N/C"/>
</dbReference>
<dbReference type="InterPro" id="IPR047568">
    <property type="entry name" value="ATLF-like_dom"/>
</dbReference>
<keyword evidence="5" id="KW-1185">Reference proteome</keyword>
<protein>
    <submittedName>
        <fullName evidence="4">Toxin</fullName>
    </submittedName>
</protein>
<evidence type="ECO:0000256" key="2">
    <source>
        <dbReference type="ARBA" id="ARBA00022525"/>
    </source>
</evidence>
<dbReference type="Gene3D" id="3.40.390.10">
    <property type="entry name" value="Collagenase (Catalytic Domain)"/>
    <property type="match status" value="1"/>
</dbReference>
<name>A0ABW5C0G1_9BACI</name>
<dbReference type="EMBL" id="JBHUIK010000002">
    <property type="protein sequence ID" value="MFD2214343.1"/>
    <property type="molecule type" value="Genomic_DNA"/>
</dbReference>
<accession>A0ABW5C0G1</accession>
<dbReference type="InterPro" id="IPR024079">
    <property type="entry name" value="MetalloPept_cat_dom_sf"/>
</dbReference>
<dbReference type="PROSITE" id="PS51995">
    <property type="entry name" value="ATLF"/>
    <property type="match status" value="1"/>
</dbReference>
<organism evidence="4 5">
    <name type="scientific">Metabacillus endolithicus</name>
    <dbReference type="NCBI Taxonomy" id="1535204"/>
    <lineage>
        <taxon>Bacteria</taxon>
        <taxon>Bacillati</taxon>
        <taxon>Bacillota</taxon>
        <taxon>Bacilli</taxon>
        <taxon>Bacillales</taxon>
        <taxon>Bacillaceae</taxon>
        <taxon>Metabacillus</taxon>
    </lineage>
</organism>
<dbReference type="SUPFAM" id="SSF55486">
    <property type="entry name" value="Metalloproteases ('zincins'), catalytic domain"/>
    <property type="match status" value="1"/>
</dbReference>
<evidence type="ECO:0000259" key="3">
    <source>
        <dbReference type="PROSITE" id="PS51995"/>
    </source>
</evidence>
<proteinExistence type="predicted"/>
<dbReference type="Proteomes" id="UP001597318">
    <property type="component" value="Unassembled WGS sequence"/>
</dbReference>
<dbReference type="RefSeq" id="WP_247343881.1">
    <property type="nucleotide sequence ID" value="NZ_CP095550.1"/>
</dbReference>
<comment type="subcellular location">
    <subcellularLocation>
        <location evidence="1">Secreted</location>
    </subcellularLocation>
</comment>
<evidence type="ECO:0000313" key="4">
    <source>
        <dbReference type="EMBL" id="MFD2214343.1"/>
    </source>
</evidence>
<gene>
    <name evidence="4" type="ORF">ACFSKK_11685</name>
</gene>
<evidence type="ECO:0000256" key="1">
    <source>
        <dbReference type="ARBA" id="ARBA00004613"/>
    </source>
</evidence>
<reference evidence="5" key="1">
    <citation type="journal article" date="2019" name="Int. J. Syst. Evol. Microbiol.">
        <title>The Global Catalogue of Microorganisms (GCM) 10K type strain sequencing project: providing services to taxonomists for standard genome sequencing and annotation.</title>
        <authorList>
            <consortium name="The Broad Institute Genomics Platform"/>
            <consortium name="The Broad Institute Genome Sequencing Center for Infectious Disease"/>
            <person name="Wu L."/>
            <person name="Ma J."/>
        </authorList>
    </citation>
    <scope>NUCLEOTIDE SEQUENCE [LARGE SCALE GENOMIC DNA]</scope>
    <source>
        <strain evidence="5">CGMCC 1.15474</strain>
    </source>
</reference>
<evidence type="ECO:0000313" key="5">
    <source>
        <dbReference type="Proteomes" id="UP001597318"/>
    </source>
</evidence>
<comment type="caution">
    <text evidence="4">The sequence shown here is derived from an EMBL/GenBank/DDBJ whole genome shotgun (WGS) entry which is preliminary data.</text>
</comment>
<keyword evidence="2" id="KW-0964">Secreted</keyword>